<feature type="compositionally biased region" description="Basic and acidic residues" evidence="1">
    <location>
        <begin position="291"/>
        <end position="304"/>
    </location>
</feature>
<keyword evidence="3" id="KW-1185">Reference proteome</keyword>
<accession>A0AA88LIR6</accession>
<feature type="compositionally biased region" description="Polar residues" evidence="1">
    <location>
        <begin position="207"/>
        <end position="224"/>
    </location>
</feature>
<proteinExistence type="predicted"/>
<dbReference type="Proteomes" id="UP001187415">
    <property type="component" value="Unassembled WGS sequence"/>
</dbReference>
<comment type="caution">
    <text evidence="2">The sequence shown here is derived from an EMBL/GenBank/DDBJ whole genome shotgun (WGS) entry which is preliminary data.</text>
</comment>
<feature type="compositionally biased region" description="Polar residues" evidence="1">
    <location>
        <begin position="376"/>
        <end position="386"/>
    </location>
</feature>
<dbReference type="EMBL" id="JAUPFM010000093">
    <property type="protein sequence ID" value="KAK2813461.1"/>
    <property type="molecule type" value="Genomic_DNA"/>
</dbReference>
<evidence type="ECO:0000256" key="1">
    <source>
        <dbReference type="SAM" id="MobiDB-lite"/>
    </source>
</evidence>
<sequence length="421" mass="45129">MQSALAGGFRVLAILEPRALPFAKGAFERLLVISGSFSCSWCVRAVVEPDHAAIVASDPKALRLDLIRPVGLPTPDSVHLRHERWRSACSRPVEPVRDPALPEHAGSASFRFLGVLARSGGAVMLAKRPEYHVGAGRTSLAGSQFLMSATMSAPVATVGVEPPPRPIRGERPAYAARSVEQTQGVLRPVRGEVSPGSFCPKGERRPSSVQASQARLPQGQSPILSGTAARPDIAASRETTDGEACWTGSTPKPFARRLGSSPAPGSQAWARESRASCARTSRGAEGFQVDRSVREQRSTSAHQHGENTAEYMFYTLNTIRMCATAQRMFGPAVVKPFFRAERPRAQSGCGLETSEPLWAGAEIPSQSREDPRSPWGLTTNTVSLRSTGARRLGQVASGRRPKLVKSSSESRYSTRAGVRGG</sequence>
<feature type="region of interest" description="Disordered" evidence="1">
    <location>
        <begin position="190"/>
        <end position="304"/>
    </location>
</feature>
<name>A0AA88LIR6_CHASR</name>
<evidence type="ECO:0000313" key="3">
    <source>
        <dbReference type="Proteomes" id="UP001187415"/>
    </source>
</evidence>
<feature type="region of interest" description="Disordered" evidence="1">
    <location>
        <begin position="363"/>
        <end position="421"/>
    </location>
</feature>
<evidence type="ECO:0000313" key="2">
    <source>
        <dbReference type="EMBL" id="KAK2813461.1"/>
    </source>
</evidence>
<organism evidence="2 3">
    <name type="scientific">Channa striata</name>
    <name type="common">Snakehead murrel</name>
    <name type="synonym">Ophicephalus striatus</name>
    <dbReference type="NCBI Taxonomy" id="64152"/>
    <lineage>
        <taxon>Eukaryota</taxon>
        <taxon>Metazoa</taxon>
        <taxon>Chordata</taxon>
        <taxon>Craniata</taxon>
        <taxon>Vertebrata</taxon>
        <taxon>Euteleostomi</taxon>
        <taxon>Actinopterygii</taxon>
        <taxon>Neopterygii</taxon>
        <taxon>Teleostei</taxon>
        <taxon>Neoteleostei</taxon>
        <taxon>Acanthomorphata</taxon>
        <taxon>Anabantaria</taxon>
        <taxon>Anabantiformes</taxon>
        <taxon>Channoidei</taxon>
        <taxon>Channidae</taxon>
        <taxon>Channa</taxon>
    </lineage>
</organism>
<gene>
    <name evidence="2" type="ORF">Q5P01_000830</name>
</gene>
<reference evidence="2" key="1">
    <citation type="submission" date="2023-07" db="EMBL/GenBank/DDBJ databases">
        <title>Chromosome-level Genome Assembly of Striped Snakehead (Channa striata).</title>
        <authorList>
            <person name="Liu H."/>
        </authorList>
    </citation>
    <scope>NUCLEOTIDE SEQUENCE</scope>
    <source>
        <strain evidence="2">Gz</strain>
        <tissue evidence="2">Muscle</tissue>
    </source>
</reference>
<protein>
    <submittedName>
        <fullName evidence="2">Uncharacterized protein</fullName>
    </submittedName>
</protein>
<dbReference type="AlphaFoldDB" id="A0AA88LIR6"/>